<dbReference type="Pfam" id="PF00528">
    <property type="entry name" value="BPD_transp_1"/>
    <property type="match status" value="1"/>
</dbReference>
<dbReference type="Proteomes" id="UP000298781">
    <property type="component" value="Chromosome"/>
</dbReference>
<dbReference type="CDD" id="cd06261">
    <property type="entry name" value="TM_PBP2"/>
    <property type="match status" value="1"/>
</dbReference>
<evidence type="ECO:0000256" key="6">
    <source>
        <dbReference type="ARBA" id="ARBA00022927"/>
    </source>
</evidence>
<dbReference type="InterPro" id="IPR035906">
    <property type="entry name" value="MetI-like_sf"/>
</dbReference>
<evidence type="ECO:0000256" key="2">
    <source>
        <dbReference type="ARBA" id="ARBA00022448"/>
    </source>
</evidence>
<dbReference type="PANTHER" id="PTHR43386">
    <property type="entry name" value="OLIGOPEPTIDE TRANSPORT SYSTEM PERMEASE PROTEIN APPC"/>
    <property type="match status" value="1"/>
</dbReference>
<dbReference type="GO" id="GO:0055085">
    <property type="term" value="P:transmembrane transport"/>
    <property type="evidence" value="ECO:0007669"/>
    <property type="project" value="InterPro"/>
</dbReference>
<dbReference type="GO" id="GO:0015031">
    <property type="term" value="P:protein transport"/>
    <property type="evidence" value="ECO:0007669"/>
    <property type="project" value="UniProtKB-KW"/>
</dbReference>
<evidence type="ECO:0000256" key="1">
    <source>
        <dbReference type="ARBA" id="ARBA00004651"/>
    </source>
</evidence>
<evidence type="ECO:0000256" key="5">
    <source>
        <dbReference type="ARBA" id="ARBA00022856"/>
    </source>
</evidence>
<dbReference type="EMBL" id="CP039690">
    <property type="protein sequence ID" value="QCI69030.1"/>
    <property type="molecule type" value="Genomic_DNA"/>
</dbReference>
<keyword evidence="8 9" id="KW-0472">Membrane</keyword>
<dbReference type="SUPFAM" id="SSF161098">
    <property type="entry name" value="MetI-like"/>
    <property type="match status" value="1"/>
</dbReference>
<gene>
    <name evidence="11" type="ORF">E8M01_03995</name>
</gene>
<dbReference type="InterPro" id="IPR050366">
    <property type="entry name" value="BP-dependent_transpt_permease"/>
</dbReference>
<evidence type="ECO:0000259" key="10">
    <source>
        <dbReference type="PROSITE" id="PS50928"/>
    </source>
</evidence>
<dbReference type="GO" id="GO:0015833">
    <property type="term" value="P:peptide transport"/>
    <property type="evidence" value="ECO:0007669"/>
    <property type="project" value="UniProtKB-KW"/>
</dbReference>
<dbReference type="Gene3D" id="1.10.3720.10">
    <property type="entry name" value="MetI-like"/>
    <property type="match status" value="1"/>
</dbReference>
<feature type="transmembrane region" description="Helical" evidence="9">
    <location>
        <begin position="102"/>
        <end position="125"/>
    </location>
</feature>
<reference evidence="11 12" key="1">
    <citation type="submission" date="2019-04" db="EMBL/GenBank/DDBJ databases">
        <title>Phreatobacter aquaticus sp. nov.</title>
        <authorList>
            <person name="Choi A."/>
        </authorList>
    </citation>
    <scope>NUCLEOTIDE SEQUENCE [LARGE SCALE GENOMIC DNA]</scope>
    <source>
        <strain evidence="11 12">KCTC 52518</strain>
    </source>
</reference>
<keyword evidence="4 9" id="KW-0812">Transmembrane</keyword>
<dbReference type="GO" id="GO:0005886">
    <property type="term" value="C:plasma membrane"/>
    <property type="evidence" value="ECO:0007669"/>
    <property type="project" value="UniProtKB-SubCell"/>
</dbReference>
<dbReference type="KEGG" id="pstg:E8M01_03995"/>
<feature type="transmembrane region" description="Helical" evidence="9">
    <location>
        <begin position="72"/>
        <end position="95"/>
    </location>
</feature>
<feature type="transmembrane region" description="Helical" evidence="9">
    <location>
        <begin position="233"/>
        <end position="256"/>
    </location>
</feature>
<proteinExistence type="inferred from homology"/>
<evidence type="ECO:0000256" key="4">
    <source>
        <dbReference type="ARBA" id="ARBA00022692"/>
    </source>
</evidence>
<keyword evidence="6" id="KW-0653">Protein transport</keyword>
<sequence length="270" mass="28498">MRLRLNAILGGLLLAVVLLMAGLSAVWTPYNPLGVNLRARLAAPSALHWLGTDEVGRDVLSRLMAGAGTSCLVAALTVLVAVLLGSVIGLIAGFARGWTDRALMLINDTLLAFPGILLALGLMAVIGASKWGIVAALGLAYAPTVARIVRGSVMSIREREFIEASRAIGNSEFYTLWRHVLPSTASPVIVLATGMFGWAILAESALSFLGLGVPPPAPTWGNMLSAARPYMESATWLSLCPGFCIAVTLLGINLMGDALRDRLDPRGEQR</sequence>
<protein>
    <submittedName>
        <fullName evidence="11">ABC transporter permease</fullName>
    </submittedName>
</protein>
<dbReference type="InterPro" id="IPR000515">
    <property type="entry name" value="MetI-like"/>
</dbReference>
<keyword evidence="7 9" id="KW-1133">Transmembrane helix</keyword>
<comment type="similarity">
    <text evidence="9">Belongs to the binding-protein-dependent transport system permease family.</text>
</comment>
<name>A0A4D7BDQ2_9HYPH</name>
<evidence type="ECO:0000313" key="12">
    <source>
        <dbReference type="Proteomes" id="UP000298781"/>
    </source>
</evidence>
<evidence type="ECO:0000256" key="7">
    <source>
        <dbReference type="ARBA" id="ARBA00022989"/>
    </source>
</evidence>
<dbReference type="PANTHER" id="PTHR43386:SF1">
    <property type="entry name" value="D,D-DIPEPTIDE TRANSPORT SYSTEM PERMEASE PROTEIN DDPC-RELATED"/>
    <property type="match status" value="1"/>
</dbReference>
<evidence type="ECO:0000256" key="3">
    <source>
        <dbReference type="ARBA" id="ARBA00022475"/>
    </source>
</evidence>
<dbReference type="PROSITE" id="PS50928">
    <property type="entry name" value="ABC_TM1"/>
    <property type="match status" value="1"/>
</dbReference>
<evidence type="ECO:0000313" key="11">
    <source>
        <dbReference type="EMBL" id="QCI69030.1"/>
    </source>
</evidence>
<organism evidence="11 12">
    <name type="scientific">Phreatobacter stygius</name>
    <dbReference type="NCBI Taxonomy" id="1940610"/>
    <lineage>
        <taxon>Bacteria</taxon>
        <taxon>Pseudomonadati</taxon>
        <taxon>Pseudomonadota</taxon>
        <taxon>Alphaproteobacteria</taxon>
        <taxon>Hyphomicrobiales</taxon>
        <taxon>Phreatobacteraceae</taxon>
        <taxon>Phreatobacter</taxon>
    </lineage>
</organism>
<feature type="transmembrane region" description="Helical" evidence="9">
    <location>
        <begin position="188"/>
        <end position="213"/>
    </location>
</feature>
<feature type="domain" description="ABC transmembrane type-1" evidence="10">
    <location>
        <begin position="67"/>
        <end position="256"/>
    </location>
</feature>
<comment type="subcellular location">
    <subcellularLocation>
        <location evidence="1 9">Cell membrane</location>
        <topology evidence="1 9">Multi-pass membrane protein</topology>
    </subcellularLocation>
</comment>
<dbReference type="OrthoDB" id="9774870at2"/>
<keyword evidence="3" id="KW-1003">Cell membrane</keyword>
<dbReference type="AlphaFoldDB" id="A0A4D7BDQ2"/>
<keyword evidence="5" id="KW-0571">Peptide transport</keyword>
<keyword evidence="12" id="KW-1185">Reference proteome</keyword>
<evidence type="ECO:0000256" key="8">
    <source>
        <dbReference type="ARBA" id="ARBA00023136"/>
    </source>
</evidence>
<keyword evidence="2 9" id="KW-0813">Transport</keyword>
<feature type="transmembrane region" description="Helical" evidence="9">
    <location>
        <begin position="131"/>
        <end position="149"/>
    </location>
</feature>
<accession>A0A4D7BDQ2</accession>
<evidence type="ECO:0000256" key="9">
    <source>
        <dbReference type="RuleBase" id="RU363032"/>
    </source>
</evidence>